<evidence type="ECO:0000256" key="1">
    <source>
        <dbReference type="SAM" id="MobiDB-lite"/>
    </source>
</evidence>
<organism evidence="2 3">
    <name type="scientific">Batillaria attramentaria</name>
    <dbReference type="NCBI Taxonomy" id="370345"/>
    <lineage>
        <taxon>Eukaryota</taxon>
        <taxon>Metazoa</taxon>
        <taxon>Spiralia</taxon>
        <taxon>Lophotrochozoa</taxon>
        <taxon>Mollusca</taxon>
        <taxon>Gastropoda</taxon>
        <taxon>Caenogastropoda</taxon>
        <taxon>Sorbeoconcha</taxon>
        <taxon>Cerithioidea</taxon>
        <taxon>Batillariidae</taxon>
        <taxon>Batillaria</taxon>
    </lineage>
</organism>
<keyword evidence="3" id="KW-1185">Reference proteome</keyword>
<reference evidence="2 3" key="1">
    <citation type="journal article" date="2023" name="Sci. Data">
        <title>Genome assembly of the Korean intertidal mud-creeper Batillaria attramentaria.</title>
        <authorList>
            <person name="Patra A.K."/>
            <person name="Ho P.T."/>
            <person name="Jun S."/>
            <person name="Lee S.J."/>
            <person name="Kim Y."/>
            <person name="Won Y.J."/>
        </authorList>
    </citation>
    <scope>NUCLEOTIDE SEQUENCE [LARGE SCALE GENOMIC DNA]</scope>
    <source>
        <strain evidence="2">Wonlab-2016</strain>
    </source>
</reference>
<protein>
    <submittedName>
        <fullName evidence="2">Uncharacterized protein</fullName>
    </submittedName>
</protein>
<gene>
    <name evidence="2" type="ORF">BaRGS_00008692</name>
</gene>
<feature type="region of interest" description="Disordered" evidence="1">
    <location>
        <begin position="85"/>
        <end position="109"/>
    </location>
</feature>
<dbReference type="AlphaFoldDB" id="A0ABD0LLE6"/>
<evidence type="ECO:0000313" key="2">
    <source>
        <dbReference type="EMBL" id="KAK7500145.1"/>
    </source>
</evidence>
<dbReference type="EMBL" id="JACVVK020000039">
    <property type="protein sequence ID" value="KAK7500145.1"/>
    <property type="molecule type" value="Genomic_DNA"/>
</dbReference>
<sequence>MIVTWAPIGWLSPLQINPRNQYFQLIQSLRWPISTSRGRLFAPRRSIVSLISLDVFLSHLQGSKRAPSLGTSAFMGTDYHSDSGIGTGPNAWRKYSLPQDQQTVEQRPQ</sequence>
<feature type="compositionally biased region" description="Polar residues" evidence="1">
    <location>
        <begin position="98"/>
        <end position="109"/>
    </location>
</feature>
<evidence type="ECO:0000313" key="3">
    <source>
        <dbReference type="Proteomes" id="UP001519460"/>
    </source>
</evidence>
<name>A0ABD0LLE6_9CAEN</name>
<accession>A0ABD0LLE6</accession>
<proteinExistence type="predicted"/>
<dbReference type="Proteomes" id="UP001519460">
    <property type="component" value="Unassembled WGS sequence"/>
</dbReference>
<comment type="caution">
    <text evidence="2">The sequence shown here is derived from an EMBL/GenBank/DDBJ whole genome shotgun (WGS) entry which is preliminary data.</text>
</comment>